<evidence type="ECO:0000313" key="2">
    <source>
        <dbReference type="Ensembl" id="ENSMPUP00000006481.1"/>
    </source>
</evidence>
<dbReference type="AlphaFoldDB" id="M3Y580"/>
<dbReference type="HOGENOM" id="CLU_1656194_0_0_1"/>
<evidence type="ECO:0000256" key="1">
    <source>
        <dbReference type="SAM" id="MobiDB-lite"/>
    </source>
</evidence>
<dbReference type="Ensembl" id="ENSMPUT00000006592.1">
    <property type="protein sequence ID" value="ENSMPUP00000006481.1"/>
    <property type="gene ID" value="ENSMPUG00000006536.1"/>
</dbReference>
<sequence length="160" mass="16894">SAQTRASPPGLSRTDKASFRDSSLPRKASPPLKCKQRPLPPAHLAVSSHHRDSEARSVTPSALSGARGQEQCGSTPEPRPPAGPTPPPPSAVPWKEEGSAEPASPTVVLCSIRRAIKNNRHTAICPGPAAAVGHAEVTAWERKQSPGLVERNNSISEEQE</sequence>
<reference evidence="2" key="1">
    <citation type="submission" date="2024-06" db="UniProtKB">
        <authorList>
            <consortium name="Ensembl"/>
        </authorList>
    </citation>
    <scope>IDENTIFICATION</scope>
</reference>
<protein>
    <submittedName>
        <fullName evidence="2">Uncharacterized protein</fullName>
    </submittedName>
</protein>
<proteinExistence type="predicted"/>
<accession>M3Y580</accession>
<dbReference type="EMBL" id="AEYP01009213">
    <property type="status" value="NOT_ANNOTATED_CDS"/>
    <property type="molecule type" value="Genomic_DNA"/>
</dbReference>
<organism evidence="2">
    <name type="scientific">Mustela putorius furo</name>
    <name type="common">European domestic ferret</name>
    <name type="synonym">Mustela furo</name>
    <dbReference type="NCBI Taxonomy" id="9669"/>
    <lineage>
        <taxon>Eukaryota</taxon>
        <taxon>Metazoa</taxon>
        <taxon>Chordata</taxon>
        <taxon>Craniata</taxon>
        <taxon>Vertebrata</taxon>
        <taxon>Euteleostomi</taxon>
        <taxon>Mammalia</taxon>
        <taxon>Eutheria</taxon>
        <taxon>Laurasiatheria</taxon>
        <taxon>Carnivora</taxon>
        <taxon>Caniformia</taxon>
        <taxon>Musteloidea</taxon>
        <taxon>Mustelidae</taxon>
        <taxon>Mustelinae</taxon>
        <taxon>Mustela</taxon>
    </lineage>
</organism>
<name>M3Y580_MUSPF</name>
<feature type="region of interest" description="Disordered" evidence="1">
    <location>
        <begin position="1"/>
        <end position="105"/>
    </location>
</feature>
<feature type="compositionally biased region" description="Pro residues" evidence="1">
    <location>
        <begin position="77"/>
        <end position="91"/>
    </location>
</feature>
<dbReference type="InParanoid" id="M3Y580"/>